<dbReference type="SMART" id="SM00564">
    <property type="entry name" value="PQQ"/>
    <property type="match status" value="6"/>
</dbReference>
<sequence length="945" mass="105853">MKRSLLDCVFPIRDRQAPALTYYDGECCTTLLYGDLSDTLLQVSRVLGPICCANSVVVFAIRELQYLVAPLILGALKIKASFLYLDPDFPVIRQNEIIKRSKASVIITDYKNDMSGWQFFTKITLLGMCELNIFQESPSLKRVDFPLPEEWNIAYMIHTSGSTGAPKTVRVPHSCILPNILDLRENFNIQQNDVIFMASPFTFDPSIVDLFLALSAGAKLIQVESSIKAMPLRLAEIIRDEGVTFIQATPSFFRQFDHLSKTHLLYPSTPLRTVVLGGEPFPNPIALEEFRAPGNCTVFYNIYGITEVSCWATLSKIESNDLPADLGYPLSETDLRIVNENEEDITTENGGEGFLMLGGRRVCLIDEETPDSITKPMFRATGDRVQFLNGKLYYRGRTDETVKRMGKRLNLHSIELLALSSGFVQQCCAFLDSNQLLILVCTGIFTVEQLSQYFQENAATIEQPDEIRVLDTFPVSKHGKIDRKKLLQLVQNLRVPEKTLNWETCLAKEWMMATGKTTTDESNFILSGGNSLSAIRLFSKVQEQVARPLPLLIDILLNQSWKHVVDHIREETRKNTEVDSLLNQPTIKIFQRGKQAAQSPKHIDQTSEEASFELKQIWKFSLKKCIDASPLVIQRKEVDAVFVGSHSHHFSAVRLDNGQEIWTTRLPERIESSATCDMDGSNIFVGCYDGHLYCLDARTGNICWHFKTGDAIKSSPVCTGFSVIFGSHDRILYCLSVARGDLIWKRTISAGSLFASPAWDGNNRILSASLDGTCSALTVATGQLLWSMKLATPVFSTPVWCSKLERCLFASVDGFMNCCAADTGDIVWRFRAAGPIFSTPTIREQRILFGSHDNFLYCLHEESGLQLWRVGFTSPIYSSPFAASVIICSDTNGYLKVLEFSTGRLLAQSRLDGQVFSSPVMVDHLVIVGCRDDNLYCFQLSNNLS</sequence>
<dbReference type="Pfam" id="PF00501">
    <property type="entry name" value="AMP-binding"/>
    <property type="match status" value="1"/>
</dbReference>
<dbReference type="AlphaFoldDB" id="A0A164R5A1"/>
<dbReference type="Proteomes" id="UP000076858">
    <property type="component" value="Unassembled WGS sequence"/>
</dbReference>
<dbReference type="STRING" id="35525.A0A164R5A1"/>
<dbReference type="InterPro" id="IPR015943">
    <property type="entry name" value="WD40/YVTN_repeat-like_dom_sf"/>
</dbReference>
<dbReference type="EMBL" id="LRGB01002227">
    <property type="protein sequence ID" value="KZS08336.1"/>
    <property type="molecule type" value="Genomic_DNA"/>
</dbReference>
<dbReference type="Pfam" id="PF13570">
    <property type="entry name" value="Beta-prop_ACSF4"/>
    <property type="match status" value="1"/>
</dbReference>
<dbReference type="InterPro" id="IPR052091">
    <property type="entry name" value="Beta-ala_Activ/Resist"/>
</dbReference>
<dbReference type="SUPFAM" id="SSF56801">
    <property type="entry name" value="Acetyl-CoA synthetase-like"/>
    <property type="match status" value="1"/>
</dbReference>
<feature type="domain" description="AMP-dependent synthetase/ligase" evidence="1">
    <location>
        <begin position="17"/>
        <end position="360"/>
    </location>
</feature>
<protein>
    <submittedName>
        <fullName evidence="3">Acyl-CoA synthetase family member 4</fullName>
    </submittedName>
</protein>
<dbReference type="PROSITE" id="PS00455">
    <property type="entry name" value="AMP_BINDING"/>
    <property type="match status" value="1"/>
</dbReference>
<dbReference type="GO" id="GO:0043041">
    <property type="term" value="P:amino acid activation for nonribosomal peptide biosynthetic process"/>
    <property type="evidence" value="ECO:0007669"/>
    <property type="project" value="TreeGrafter"/>
</dbReference>
<dbReference type="InterPro" id="IPR000873">
    <property type="entry name" value="AMP-dep_synth/lig_dom"/>
</dbReference>
<feature type="domain" description="Pyrrolo-quinoline quinone repeat" evidence="2">
    <location>
        <begin position="622"/>
        <end position="940"/>
    </location>
</feature>
<evidence type="ECO:0000313" key="3">
    <source>
        <dbReference type="EMBL" id="KZS08336.1"/>
    </source>
</evidence>
<reference evidence="3 4" key="1">
    <citation type="submission" date="2016-03" db="EMBL/GenBank/DDBJ databases">
        <title>EvidentialGene: Evidence-directed Construction of Genes on Genomes.</title>
        <authorList>
            <person name="Gilbert D.G."/>
            <person name="Choi J.-H."/>
            <person name="Mockaitis K."/>
            <person name="Colbourne J."/>
            <person name="Pfrender M."/>
        </authorList>
    </citation>
    <scope>NUCLEOTIDE SEQUENCE [LARGE SCALE GENOMIC DNA]</scope>
    <source>
        <strain evidence="3 4">Xinb3</strain>
        <tissue evidence="3">Complete organism</tissue>
    </source>
</reference>
<accession>A0A164R5A1</accession>
<dbReference type="PANTHER" id="PTHR44394:SF1">
    <property type="entry name" value="BETA-ALANINE-ACTIVATING ENZYME"/>
    <property type="match status" value="1"/>
</dbReference>
<dbReference type="InterPro" id="IPR018391">
    <property type="entry name" value="PQQ_b-propeller_rpt"/>
</dbReference>
<organism evidence="3 4">
    <name type="scientific">Daphnia magna</name>
    <dbReference type="NCBI Taxonomy" id="35525"/>
    <lineage>
        <taxon>Eukaryota</taxon>
        <taxon>Metazoa</taxon>
        <taxon>Ecdysozoa</taxon>
        <taxon>Arthropoda</taxon>
        <taxon>Crustacea</taxon>
        <taxon>Branchiopoda</taxon>
        <taxon>Diplostraca</taxon>
        <taxon>Cladocera</taxon>
        <taxon>Anomopoda</taxon>
        <taxon>Daphniidae</taxon>
        <taxon>Daphnia</taxon>
    </lineage>
</organism>
<dbReference type="Gene3D" id="3.40.50.12780">
    <property type="entry name" value="N-terminal domain of ligase-like"/>
    <property type="match status" value="1"/>
</dbReference>
<dbReference type="InterPro" id="IPR002372">
    <property type="entry name" value="PQQ_rpt_dom"/>
</dbReference>
<dbReference type="InterPro" id="IPR045851">
    <property type="entry name" value="AMP-bd_C_sf"/>
</dbReference>
<comment type="caution">
    <text evidence="3">The sequence shown here is derived from an EMBL/GenBank/DDBJ whole genome shotgun (WGS) entry which is preliminary data.</text>
</comment>
<dbReference type="InterPro" id="IPR011047">
    <property type="entry name" value="Quinoprotein_ADH-like_sf"/>
</dbReference>
<gene>
    <name evidence="3" type="ORF">APZ42_027639</name>
</gene>
<dbReference type="Gene3D" id="2.40.10.480">
    <property type="match status" value="2"/>
</dbReference>
<dbReference type="Gene3D" id="3.30.300.30">
    <property type="match status" value="1"/>
</dbReference>
<dbReference type="SUPFAM" id="SSF50998">
    <property type="entry name" value="Quinoprotein alcohol dehydrogenase-like"/>
    <property type="match status" value="1"/>
</dbReference>
<dbReference type="InterPro" id="IPR042099">
    <property type="entry name" value="ANL_N_sf"/>
</dbReference>
<evidence type="ECO:0000313" key="4">
    <source>
        <dbReference type="Proteomes" id="UP000076858"/>
    </source>
</evidence>
<dbReference type="InterPro" id="IPR020845">
    <property type="entry name" value="AMP-binding_CS"/>
</dbReference>
<dbReference type="PANTHER" id="PTHR44394">
    <property type="entry name" value="BETA-ALANINE-ACTIVATING ENZYME"/>
    <property type="match status" value="1"/>
</dbReference>
<evidence type="ECO:0000259" key="1">
    <source>
        <dbReference type="Pfam" id="PF00501"/>
    </source>
</evidence>
<keyword evidence="4" id="KW-1185">Reference proteome</keyword>
<dbReference type="Gene3D" id="2.130.10.10">
    <property type="entry name" value="YVTN repeat-like/Quinoprotein amine dehydrogenase"/>
    <property type="match status" value="1"/>
</dbReference>
<evidence type="ECO:0000259" key="2">
    <source>
        <dbReference type="Pfam" id="PF13570"/>
    </source>
</evidence>
<dbReference type="OrthoDB" id="408177at2759"/>
<name>A0A164R5A1_9CRUS</name>
<proteinExistence type="predicted"/>